<dbReference type="InterPro" id="IPR007780">
    <property type="entry name" value="NAD_Glu_DH_bac"/>
</dbReference>
<dbReference type="GO" id="GO:0004069">
    <property type="term" value="F:L-aspartate:2-oxoglutarate aminotransferase activity"/>
    <property type="evidence" value="ECO:0007669"/>
    <property type="project" value="InterPro"/>
</dbReference>
<dbReference type="Proteomes" id="UP000524246">
    <property type="component" value="Unassembled WGS sequence"/>
</dbReference>
<accession>A0A7X9FT35</accession>
<proteinExistence type="predicted"/>
<protein>
    <submittedName>
        <fullName evidence="1">NAD-glutamate dehydrogenase</fullName>
    </submittedName>
</protein>
<dbReference type="PANTHER" id="PTHR43403:SF1">
    <property type="entry name" value="NAD-SPECIFIC GLUTAMATE DEHYDROGENASE"/>
    <property type="match status" value="1"/>
</dbReference>
<dbReference type="GO" id="GO:0006538">
    <property type="term" value="P:L-glutamate catabolic process"/>
    <property type="evidence" value="ECO:0007669"/>
    <property type="project" value="InterPro"/>
</dbReference>
<dbReference type="PANTHER" id="PTHR43403">
    <property type="entry name" value="NAD-SPECIFIC GLUTAMATE DEHYDROGENASE"/>
    <property type="match status" value="1"/>
</dbReference>
<name>A0A7X9FT35_9DELT</name>
<reference evidence="1 2" key="1">
    <citation type="journal article" date="2020" name="Biotechnol. Biofuels">
        <title>New insights from the biogas microbiome by comprehensive genome-resolved metagenomics of nearly 1600 species originating from multiple anaerobic digesters.</title>
        <authorList>
            <person name="Campanaro S."/>
            <person name="Treu L."/>
            <person name="Rodriguez-R L.M."/>
            <person name="Kovalovszki A."/>
            <person name="Ziels R.M."/>
            <person name="Maus I."/>
            <person name="Zhu X."/>
            <person name="Kougias P.G."/>
            <person name="Basile A."/>
            <person name="Luo G."/>
            <person name="Schluter A."/>
            <person name="Konstantinidis K.T."/>
            <person name="Angelidaki I."/>
        </authorList>
    </citation>
    <scope>NUCLEOTIDE SEQUENCE [LARGE SCALE GENOMIC DNA]</scope>
    <source>
        <strain evidence="1">AS27yjCOA_65</strain>
    </source>
</reference>
<sequence>MSKKDKNEPAAIEAENLLSELLALLNKTPDSELGVAESYFAERLFAKAPSSFFSSYTSEELARVAREGFLALKDFVKGSSSIAVKKDPDSSRAAYFSFTEDCPFIISSTIECIRALNLSVEVIFHPIIPCGSKQIAVTYILLDEDKDGVPKTFEGNLKEVLEDVRLATSSFDKMRAQCQGIKKSLLEPKKTGDNEENLELAAFVEWLEMGSFLMLGTASWSVEGESKVASKPTELHGVSKSKSPYLPQLMEELREDAQNLLQAKQQIWLSRLRIRSLVQRRARMHSVVIAVPEGGKKKLYCLIGLFTYAAHAGT</sequence>
<gene>
    <name evidence="1" type="ORF">GYA55_11020</name>
</gene>
<dbReference type="AlphaFoldDB" id="A0A7X9FT35"/>
<comment type="caution">
    <text evidence="1">The sequence shown here is derived from an EMBL/GenBank/DDBJ whole genome shotgun (WGS) entry which is preliminary data.</text>
</comment>
<evidence type="ECO:0000313" key="1">
    <source>
        <dbReference type="EMBL" id="NMC63682.1"/>
    </source>
</evidence>
<dbReference type="EMBL" id="JAAZON010000503">
    <property type="protein sequence ID" value="NMC63682.1"/>
    <property type="molecule type" value="Genomic_DNA"/>
</dbReference>
<evidence type="ECO:0000313" key="2">
    <source>
        <dbReference type="Proteomes" id="UP000524246"/>
    </source>
</evidence>
<organism evidence="1 2">
    <name type="scientific">SAR324 cluster bacterium</name>
    <dbReference type="NCBI Taxonomy" id="2024889"/>
    <lineage>
        <taxon>Bacteria</taxon>
        <taxon>Deltaproteobacteria</taxon>
        <taxon>SAR324 cluster</taxon>
    </lineage>
</organism>
<feature type="non-terminal residue" evidence="1">
    <location>
        <position position="314"/>
    </location>
</feature>
<dbReference type="GO" id="GO:0004352">
    <property type="term" value="F:glutamate dehydrogenase (NAD+) activity"/>
    <property type="evidence" value="ECO:0007669"/>
    <property type="project" value="InterPro"/>
</dbReference>